<dbReference type="OrthoDB" id="28947at2759"/>
<dbReference type="PANTHER" id="PTHR12048">
    <property type="entry name" value="CCAAT-BINDING FACTOR-RELATED"/>
    <property type="match status" value="1"/>
</dbReference>
<organism evidence="4 5">
    <name type="scientific">Pseudomicrostroma glucosiphilum</name>
    <dbReference type="NCBI Taxonomy" id="1684307"/>
    <lineage>
        <taxon>Eukaryota</taxon>
        <taxon>Fungi</taxon>
        <taxon>Dikarya</taxon>
        <taxon>Basidiomycota</taxon>
        <taxon>Ustilaginomycotina</taxon>
        <taxon>Exobasidiomycetes</taxon>
        <taxon>Microstromatales</taxon>
        <taxon>Microstromatales incertae sedis</taxon>
        <taxon>Pseudomicrostroma</taxon>
    </lineage>
</organism>
<dbReference type="InterPro" id="IPR005612">
    <property type="entry name" value="CCAAT-binding_factor"/>
</dbReference>
<evidence type="ECO:0000313" key="4">
    <source>
        <dbReference type="EMBL" id="PWN21096.1"/>
    </source>
</evidence>
<gene>
    <name evidence="4" type="ORF">BCV69DRAFT_282593</name>
</gene>
<dbReference type="Pfam" id="PF03914">
    <property type="entry name" value="CBF"/>
    <property type="match status" value="1"/>
</dbReference>
<reference evidence="4 5" key="1">
    <citation type="journal article" date="2018" name="Mol. Biol. Evol.">
        <title>Broad Genomic Sampling Reveals a Smut Pathogenic Ancestry of the Fungal Clade Ustilaginomycotina.</title>
        <authorList>
            <person name="Kijpornyongpan T."/>
            <person name="Mondo S.J."/>
            <person name="Barry K."/>
            <person name="Sandor L."/>
            <person name="Lee J."/>
            <person name="Lipzen A."/>
            <person name="Pangilinan J."/>
            <person name="LaButti K."/>
            <person name="Hainaut M."/>
            <person name="Henrissat B."/>
            <person name="Grigoriev I.V."/>
            <person name="Spatafora J.W."/>
            <person name="Aime M.C."/>
        </authorList>
    </citation>
    <scope>NUCLEOTIDE SEQUENCE [LARGE SCALE GENOMIC DNA]</scope>
    <source>
        <strain evidence="4 5">MCA 4718</strain>
    </source>
</reference>
<feature type="compositionally biased region" description="Acidic residues" evidence="2">
    <location>
        <begin position="808"/>
        <end position="826"/>
    </location>
</feature>
<evidence type="ECO:0000313" key="5">
    <source>
        <dbReference type="Proteomes" id="UP000245942"/>
    </source>
</evidence>
<feature type="compositionally biased region" description="Low complexity" evidence="2">
    <location>
        <begin position="642"/>
        <end position="652"/>
    </location>
</feature>
<dbReference type="GeneID" id="37014147"/>
<keyword evidence="5" id="KW-1185">Reference proteome</keyword>
<feature type="compositionally biased region" description="Basic and acidic residues" evidence="2">
    <location>
        <begin position="27"/>
        <end position="38"/>
    </location>
</feature>
<proteinExistence type="inferred from homology"/>
<dbReference type="Proteomes" id="UP000245942">
    <property type="component" value="Unassembled WGS sequence"/>
</dbReference>
<dbReference type="GO" id="GO:0005634">
    <property type="term" value="C:nucleus"/>
    <property type="evidence" value="ECO:0007669"/>
    <property type="project" value="TreeGrafter"/>
</dbReference>
<sequence length="1220" mass="132654">MAMAHPRAPLPLGLCTILARLKDVETMARDFRPKDKNKVSRPHKGASAAPAPTRTPSARASATPAAFSQASATKSSPRPASGFDKAESDIDEDEEGNEDDLREAIAALGGEQGDLDLISAKALKGKGKGKQRAEDEADDPNLGNELRAFMKGLKFDIQAPSQVKSERSAKAAREVPTLTQDPSIIEEKAKSASASNDQEQKPKKDRRPEKIGQTDGERAAARAKKEREDKLDAIASKASRAAEVQSLPTSSTVRKGGHLLLDPLPDWMNVALEPLPAASPYSNHGILLPHDRLLSLLSQGAALLDTDNKAYHTLLNSGSSAKMTSLGGLTPSDAKLIASLLGNTTSSSNSTAVGGGTLSDRIAAHALLLGSSPHHNLRSLDALVSMASKKSREESGRATRALADWFAGAGLGKGRKLRYLRDQPHLATTAEAPEGTARDQRLALYAYEDRLKKTYFAFLQALETQSHDTLAFVRQQAVTQIYLLLREKSEQEQNLLRLLVNKLGDGERSVASKATNSLLELLNTHPAMKSIVAREIGELIRKPTRSTGRADNETTKKHHSHAKYYGVLALNQIVLTRQDAAVATPLVHLYFELFEDGLGRLSQAVEGDQVGEAAPSAALSGKKNKNRWRDNKSKSQGKGKGKMSTTTSTETSRVQDADSKMMAAILTGVRRAFPFADLDFGAFDKHLSTLFRITHSASFNIAVQALQLIHVIATSSTSSSQHILDRFHSTLYSSMLDPRLASTSKSAMYLNLCFKAIREDIDESRRAAEVKRLLQILGQMDVEFVCGALFLVAELLRAQPRLRRLLTDPEDDDEVAVANPPDEEEVGPQASNLTETQNGPGLVGPASHRYDPFKRDPRYANAQDTCLWDLVPLLGHFHPTVKLLAHQLLTNEALTTAPDLSLYSLSHFLDRFVYRNPKKRSTLQKGASGMQPAIAAGGGIEGGIRRIKGWGGTGEEVNTPRFWKQNVQDVAVDSLFFHKYFNLREARPSEGGAKGTKMRGDQDVESEDEEASEASYVGSDVSLASDEVDEALRDGRAEGDSGSEADSSDLREGEIWSAMKRTMPKEVGDESLFAASDGDDEDDEDLAVYDYTESEEDTGQDEDGDDEVDGVAGRDQDDDSDDEEASMFEEDEDDLLPFADFGSEASDDSDDADTRIVTPAPGKSKKRDRLESADQESNQPKSKSQLARHERKKRKATSAFASAEDYAALITQGEADEGEV</sequence>
<evidence type="ECO:0000259" key="3">
    <source>
        <dbReference type="Pfam" id="PF03914"/>
    </source>
</evidence>
<name>A0A316U759_9BASI</name>
<dbReference type="RefSeq" id="XP_025348256.1">
    <property type="nucleotide sequence ID" value="XM_025492413.1"/>
</dbReference>
<accession>A0A316U759</accession>
<dbReference type="InterPro" id="IPR040155">
    <property type="entry name" value="CEBPZ/Mak21-like"/>
</dbReference>
<dbReference type="EMBL" id="KZ819326">
    <property type="protein sequence ID" value="PWN21096.1"/>
    <property type="molecule type" value="Genomic_DNA"/>
</dbReference>
<dbReference type="STRING" id="1684307.A0A316U759"/>
<feature type="compositionally biased region" description="Basic and acidic residues" evidence="2">
    <location>
        <begin position="164"/>
        <end position="173"/>
    </location>
</feature>
<evidence type="ECO:0000256" key="2">
    <source>
        <dbReference type="SAM" id="MobiDB-lite"/>
    </source>
</evidence>
<feature type="compositionally biased region" description="Acidic residues" evidence="2">
    <location>
        <begin position="1077"/>
        <end position="1109"/>
    </location>
</feature>
<protein>
    <submittedName>
        <fullName evidence="4">CBF-domain-containing protein</fullName>
    </submittedName>
</protein>
<dbReference type="AlphaFoldDB" id="A0A316U759"/>
<feature type="compositionally biased region" description="Acidic residues" evidence="2">
    <location>
        <begin position="89"/>
        <end position="101"/>
    </location>
</feature>
<feature type="compositionally biased region" description="Basic and acidic residues" evidence="2">
    <location>
        <begin position="1030"/>
        <end position="1039"/>
    </location>
</feature>
<feature type="domain" description="CCAAT-binding factor" evidence="3">
    <location>
        <begin position="702"/>
        <end position="885"/>
    </location>
</feature>
<dbReference type="PANTHER" id="PTHR12048:SF0">
    <property type="entry name" value="CCAAT_ENHANCER-BINDING PROTEIN ZETA"/>
    <property type="match status" value="1"/>
</dbReference>
<feature type="region of interest" description="Disordered" evidence="2">
    <location>
        <begin position="807"/>
        <end position="848"/>
    </location>
</feature>
<feature type="compositionally biased region" description="Low complexity" evidence="2">
    <location>
        <begin position="46"/>
        <end position="73"/>
    </location>
</feature>
<feature type="compositionally biased region" description="Acidic residues" evidence="2">
    <location>
        <begin position="1003"/>
        <end position="1012"/>
    </location>
</feature>
<evidence type="ECO:0000256" key="1">
    <source>
        <dbReference type="ARBA" id="ARBA00007797"/>
    </source>
</evidence>
<dbReference type="SUPFAM" id="SSF48371">
    <property type="entry name" value="ARM repeat"/>
    <property type="match status" value="1"/>
</dbReference>
<feature type="region of interest" description="Disordered" evidence="2">
    <location>
        <begin position="988"/>
        <end position="1205"/>
    </location>
</feature>
<comment type="similarity">
    <text evidence="1">Belongs to the CBF/MAK21 family.</text>
</comment>
<feature type="region of interest" description="Disordered" evidence="2">
    <location>
        <begin position="612"/>
        <end position="654"/>
    </location>
</feature>
<dbReference type="InterPro" id="IPR016024">
    <property type="entry name" value="ARM-type_fold"/>
</dbReference>
<feature type="region of interest" description="Disordered" evidence="2">
    <location>
        <begin position="159"/>
        <end position="229"/>
    </location>
</feature>
<feature type="region of interest" description="Disordered" evidence="2">
    <location>
        <begin position="27"/>
        <end position="145"/>
    </location>
</feature>
<feature type="compositionally biased region" description="Basic and acidic residues" evidence="2">
    <location>
        <begin position="198"/>
        <end position="229"/>
    </location>
</feature>
<feature type="compositionally biased region" description="Acidic residues" evidence="2">
    <location>
        <begin position="1116"/>
        <end position="1135"/>
    </location>
</feature>
<feature type="compositionally biased region" description="Polar residues" evidence="2">
    <location>
        <begin position="1175"/>
        <end position="1185"/>
    </location>
</feature>
<feature type="compositionally biased region" description="Polar residues" evidence="2">
    <location>
        <begin position="829"/>
        <end position="839"/>
    </location>
</feature>